<name>A0A0M3IAG9_ASCLU</name>
<reference evidence="2" key="1">
    <citation type="submission" date="2017-02" db="UniProtKB">
        <authorList>
            <consortium name="WormBaseParasite"/>
        </authorList>
    </citation>
    <scope>IDENTIFICATION</scope>
</reference>
<evidence type="ECO:0000313" key="2">
    <source>
        <dbReference type="WBParaSite" id="ALUE_0001457101-mRNA-1"/>
    </source>
</evidence>
<protein>
    <submittedName>
        <fullName evidence="2">Uncharacterized protein</fullName>
    </submittedName>
</protein>
<organism evidence="1 2">
    <name type="scientific">Ascaris lumbricoides</name>
    <name type="common">Giant roundworm</name>
    <dbReference type="NCBI Taxonomy" id="6252"/>
    <lineage>
        <taxon>Eukaryota</taxon>
        <taxon>Metazoa</taxon>
        <taxon>Ecdysozoa</taxon>
        <taxon>Nematoda</taxon>
        <taxon>Chromadorea</taxon>
        <taxon>Rhabditida</taxon>
        <taxon>Spirurina</taxon>
        <taxon>Ascaridomorpha</taxon>
        <taxon>Ascaridoidea</taxon>
        <taxon>Ascarididae</taxon>
        <taxon>Ascaris</taxon>
    </lineage>
</organism>
<proteinExistence type="predicted"/>
<dbReference type="Proteomes" id="UP000036681">
    <property type="component" value="Unplaced"/>
</dbReference>
<dbReference type="AlphaFoldDB" id="A0A0M3IAG9"/>
<evidence type="ECO:0000313" key="1">
    <source>
        <dbReference type="Proteomes" id="UP000036681"/>
    </source>
</evidence>
<sequence length="42" mass="4975">MASIRPWSIRWQLWLRRCDRHRCDRPLVPSIGLAADVYPAVL</sequence>
<dbReference type="WBParaSite" id="ALUE_0001457101-mRNA-1">
    <property type="protein sequence ID" value="ALUE_0001457101-mRNA-1"/>
    <property type="gene ID" value="ALUE_0001457101"/>
</dbReference>
<accession>A0A0M3IAG9</accession>
<keyword evidence="1" id="KW-1185">Reference proteome</keyword>